<gene>
    <name evidence="7" type="ORF">C7M84_014991</name>
</gene>
<dbReference type="PANTHER" id="PTHR24403">
    <property type="entry name" value="ZINC FINGER PROTEIN"/>
    <property type="match status" value="1"/>
</dbReference>
<evidence type="ECO:0000256" key="2">
    <source>
        <dbReference type="ARBA" id="ARBA00022737"/>
    </source>
</evidence>
<protein>
    <recommendedName>
        <fullName evidence="6">C2H2-type domain-containing protein</fullName>
    </recommendedName>
</protein>
<keyword evidence="3 5" id="KW-0863">Zinc-finger</keyword>
<feature type="domain" description="C2H2-type" evidence="6">
    <location>
        <begin position="69"/>
        <end position="97"/>
    </location>
</feature>
<dbReference type="GO" id="GO:0005634">
    <property type="term" value="C:nucleus"/>
    <property type="evidence" value="ECO:0007669"/>
    <property type="project" value="TreeGrafter"/>
</dbReference>
<proteinExistence type="predicted"/>
<dbReference type="PANTHER" id="PTHR24403:SF109">
    <property type="entry name" value="ZINC FINGER PROTEIN 845-LIKE"/>
    <property type="match status" value="1"/>
</dbReference>
<evidence type="ECO:0000256" key="1">
    <source>
        <dbReference type="ARBA" id="ARBA00022723"/>
    </source>
</evidence>
<dbReference type="Gene3D" id="3.30.160.60">
    <property type="entry name" value="Classic Zinc Finger"/>
    <property type="match status" value="2"/>
</dbReference>
<evidence type="ECO:0000313" key="7">
    <source>
        <dbReference type="EMBL" id="ROT66937.1"/>
    </source>
</evidence>
<evidence type="ECO:0000256" key="4">
    <source>
        <dbReference type="ARBA" id="ARBA00022833"/>
    </source>
</evidence>
<dbReference type="GO" id="GO:0045944">
    <property type="term" value="P:positive regulation of transcription by RNA polymerase II"/>
    <property type="evidence" value="ECO:0007669"/>
    <property type="project" value="TreeGrafter"/>
</dbReference>
<dbReference type="AlphaFoldDB" id="A0A423SRW4"/>
<dbReference type="OrthoDB" id="3561125at2759"/>
<keyword evidence="2" id="KW-0677">Repeat</keyword>
<dbReference type="PROSITE" id="PS50157">
    <property type="entry name" value="ZINC_FINGER_C2H2_2"/>
    <property type="match status" value="2"/>
</dbReference>
<dbReference type="Pfam" id="PF13909">
    <property type="entry name" value="zf-H2C2_5"/>
    <property type="match status" value="1"/>
</dbReference>
<dbReference type="InterPro" id="IPR036236">
    <property type="entry name" value="Znf_C2H2_sf"/>
</dbReference>
<dbReference type="InterPro" id="IPR050688">
    <property type="entry name" value="Zinc_finger/UBP_domain"/>
</dbReference>
<keyword evidence="4" id="KW-0862">Zinc</keyword>
<dbReference type="GO" id="GO:0008270">
    <property type="term" value="F:zinc ion binding"/>
    <property type="evidence" value="ECO:0007669"/>
    <property type="project" value="UniProtKB-KW"/>
</dbReference>
<dbReference type="InterPro" id="IPR013087">
    <property type="entry name" value="Znf_C2H2_type"/>
</dbReference>
<keyword evidence="8" id="KW-1185">Reference proteome</keyword>
<accession>A0A423SRW4</accession>
<name>A0A423SRW4_PENVA</name>
<dbReference type="SUPFAM" id="SSF57667">
    <property type="entry name" value="beta-beta-alpha zinc fingers"/>
    <property type="match status" value="1"/>
</dbReference>
<sequence>MDLESERRSDETASWTVVGRANQPTFQRATISTMSPYPRLHACPRCSYTTSVTTNMKNHMLTHTDEKPYACDQCSYRSKQKGNLKRHIMTNHGATSQSLEL</sequence>
<reference evidence="7 8" key="2">
    <citation type="submission" date="2019-01" db="EMBL/GenBank/DDBJ databases">
        <title>The decoding of complex shrimp genome reveals the adaptation for benthos swimmer, frequently molting mechanism and breeding impact on genome.</title>
        <authorList>
            <person name="Sun Y."/>
            <person name="Gao Y."/>
            <person name="Yu Y."/>
        </authorList>
    </citation>
    <scope>NUCLEOTIDE SEQUENCE [LARGE SCALE GENOMIC DNA]</scope>
    <source>
        <tissue evidence="7">Muscle</tissue>
    </source>
</reference>
<dbReference type="FunFam" id="3.30.160.60:FF:001685">
    <property type="entry name" value="Zinc finger and BTB domain-containing 5"/>
    <property type="match status" value="1"/>
</dbReference>
<evidence type="ECO:0000256" key="5">
    <source>
        <dbReference type="PROSITE-ProRule" id="PRU00042"/>
    </source>
</evidence>
<dbReference type="SMART" id="SM00355">
    <property type="entry name" value="ZnF_C2H2"/>
    <property type="match status" value="2"/>
</dbReference>
<comment type="caution">
    <text evidence="7">The sequence shown here is derived from an EMBL/GenBank/DDBJ whole genome shotgun (WGS) entry which is preliminary data.</text>
</comment>
<dbReference type="EMBL" id="QCYY01002874">
    <property type="protein sequence ID" value="ROT66937.1"/>
    <property type="molecule type" value="Genomic_DNA"/>
</dbReference>
<organism evidence="7 8">
    <name type="scientific">Penaeus vannamei</name>
    <name type="common">Whiteleg shrimp</name>
    <name type="synonym">Litopenaeus vannamei</name>
    <dbReference type="NCBI Taxonomy" id="6689"/>
    <lineage>
        <taxon>Eukaryota</taxon>
        <taxon>Metazoa</taxon>
        <taxon>Ecdysozoa</taxon>
        <taxon>Arthropoda</taxon>
        <taxon>Crustacea</taxon>
        <taxon>Multicrustacea</taxon>
        <taxon>Malacostraca</taxon>
        <taxon>Eumalacostraca</taxon>
        <taxon>Eucarida</taxon>
        <taxon>Decapoda</taxon>
        <taxon>Dendrobranchiata</taxon>
        <taxon>Penaeoidea</taxon>
        <taxon>Penaeidae</taxon>
        <taxon>Penaeus</taxon>
    </lineage>
</organism>
<evidence type="ECO:0000259" key="6">
    <source>
        <dbReference type="PROSITE" id="PS50157"/>
    </source>
</evidence>
<reference evidence="7 8" key="1">
    <citation type="submission" date="2018-04" db="EMBL/GenBank/DDBJ databases">
        <authorList>
            <person name="Zhang X."/>
            <person name="Yuan J."/>
            <person name="Li F."/>
            <person name="Xiang J."/>
        </authorList>
    </citation>
    <scope>NUCLEOTIDE SEQUENCE [LARGE SCALE GENOMIC DNA]</scope>
    <source>
        <tissue evidence="7">Muscle</tissue>
    </source>
</reference>
<evidence type="ECO:0000256" key="3">
    <source>
        <dbReference type="ARBA" id="ARBA00022771"/>
    </source>
</evidence>
<evidence type="ECO:0000313" key="8">
    <source>
        <dbReference type="Proteomes" id="UP000283509"/>
    </source>
</evidence>
<keyword evidence="1" id="KW-0479">Metal-binding</keyword>
<dbReference type="Proteomes" id="UP000283509">
    <property type="component" value="Unassembled WGS sequence"/>
</dbReference>
<feature type="domain" description="C2H2-type" evidence="6">
    <location>
        <begin position="41"/>
        <end position="68"/>
    </location>
</feature>